<keyword evidence="1" id="KW-0812">Transmembrane</keyword>
<gene>
    <name evidence="2" type="ORF">ACFO3L_05145</name>
</gene>
<proteinExistence type="predicted"/>
<organism evidence="2 3">
    <name type="scientific">Enterococcus eurekensis</name>
    <dbReference type="NCBI Taxonomy" id="1159753"/>
    <lineage>
        <taxon>Bacteria</taxon>
        <taxon>Bacillati</taxon>
        <taxon>Bacillota</taxon>
        <taxon>Bacilli</taxon>
        <taxon>Lactobacillales</taxon>
        <taxon>Enterococcaceae</taxon>
        <taxon>Enterococcus</taxon>
    </lineage>
</organism>
<comment type="caution">
    <text evidence="2">The sequence shown here is derived from an EMBL/GenBank/DDBJ whole genome shotgun (WGS) entry which is preliminary data.</text>
</comment>
<evidence type="ECO:0000313" key="3">
    <source>
        <dbReference type="Proteomes" id="UP001596026"/>
    </source>
</evidence>
<dbReference type="EMBL" id="JBHSGT010000035">
    <property type="protein sequence ID" value="MFC4710016.1"/>
    <property type="molecule type" value="Genomic_DNA"/>
</dbReference>
<dbReference type="Proteomes" id="UP001596026">
    <property type="component" value="Unassembled WGS sequence"/>
</dbReference>
<keyword evidence="1" id="KW-0472">Membrane</keyword>
<name>A0ABV9M2L7_9ENTE</name>
<accession>A0ABV9M2L7</accession>
<protein>
    <submittedName>
        <fullName evidence="2">Uncharacterized protein</fullName>
    </submittedName>
</protein>
<sequence length="54" mass="6223">MKLKVTKWVMLVAIAIGIVGYFWFKDLGLSYCMISLSLVVTTVRIIEMIKIKEE</sequence>
<reference evidence="3" key="1">
    <citation type="journal article" date="2019" name="Int. J. Syst. Evol. Microbiol.">
        <title>The Global Catalogue of Microorganisms (GCM) 10K type strain sequencing project: providing services to taxonomists for standard genome sequencing and annotation.</title>
        <authorList>
            <consortium name="The Broad Institute Genomics Platform"/>
            <consortium name="The Broad Institute Genome Sequencing Center for Infectious Disease"/>
            <person name="Wu L."/>
            <person name="Ma J."/>
        </authorList>
    </citation>
    <scope>NUCLEOTIDE SEQUENCE [LARGE SCALE GENOMIC DNA]</scope>
    <source>
        <strain evidence="3">CGMCC 1.19061</strain>
    </source>
</reference>
<keyword evidence="1" id="KW-1133">Transmembrane helix</keyword>
<feature type="transmembrane region" description="Helical" evidence="1">
    <location>
        <begin position="5"/>
        <end position="22"/>
    </location>
</feature>
<dbReference type="RefSeq" id="WP_379964518.1">
    <property type="nucleotide sequence ID" value="NZ_JBHSGT010000035.1"/>
</dbReference>
<evidence type="ECO:0000256" key="1">
    <source>
        <dbReference type="SAM" id="Phobius"/>
    </source>
</evidence>
<evidence type="ECO:0000313" key="2">
    <source>
        <dbReference type="EMBL" id="MFC4710016.1"/>
    </source>
</evidence>
<feature type="transmembrane region" description="Helical" evidence="1">
    <location>
        <begin position="28"/>
        <end position="46"/>
    </location>
</feature>
<keyword evidence="3" id="KW-1185">Reference proteome</keyword>